<name>A0A811RF79_9POAL</name>
<sequence>MGRILKLMSKLDEHPIERFFKCLRKYKKFPLCEFYMFEEEYANFLVNYGMLQESQMCHYRPLEMTETMDGIVQSEMYELKKEPVGRTVAAAKKGGTKKKQGHMNWMICVGVAVLVLLGFNSAILLVLVLMQMFK</sequence>
<proteinExistence type="predicted"/>
<keyword evidence="1" id="KW-0472">Membrane</keyword>
<reference evidence="2" key="1">
    <citation type="submission" date="2020-10" db="EMBL/GenBank/DDBJ databases">
        <authorList>
            <person name="Han B."/>
            <person name="Lu T."/>
            <person name="Zhao Q."/>
            <person name="Huang X."/>
            <person name="Zhao Y."/>
        </authorList>
    </citation>
    <scope>NUCLEOTIDE SEQUENCE</scope>
</reference>
<dbReference type="AlphaFoldDB" id="A0A811RF79"/>
<feature type="transmembrane region" description="Helical" evidence="1">
    <location>
        <begin position="105"/>
        <end position="133"/>
    </location>
</feature>
<evidence type="ECO:0000256" key="1">
    <source>
        <dbReference type="SAM" id="Phobius"/>
    </source>
</evidence>
<dbReference type="Proteomes" id="UP000604825">
    <property type="component" value="Unassembled WGS sequence"/>
</dbReference>
<keyword evidence="1" id="KW-0812">Transmembrane</keyword>
<keyword evidence="3" id="KW-1185">Reference proteome</keyword>
<accession>A0A811RF79</accession>
<protein>
    <submittedName>
        <fullName evidence="2">Uncharacterized protein</fullName>
    </submittedName>
</protein>
<keyword evidence="1" id="KW-1133">Transmembrane helix</keyword>
<dbReference type="EMBL" id="CAJGYO010000014">
    <property type="protein sequence ID" value="CAD6268555.1"/>
    <property type="molecule type" value="Genomic_DNA"/>
</dbReference>
<evidence type="ECO:0000313" key="3">
    <source>
        <dbReference type="Proteomes" id="UP000604825"/>
    </source>
</evidence>
<gene>
    <name evidence="2" type="ORF">NCGR_LOCUS51860</name>
</gene>
<comment type="caution">
    <text evidence="2">The sequence shown here is derived from an EMBL/GenBank/DDBJ whole genome shotgun (WGS) entry which is preliminary data.</text>
</comment>
<organism evidence="2 3">
    <name type="scientific">Miscanthus lutarioriparius</name>
    <dbReference type="NCBI Taxonomy" id="422564"/>
    <lineage>
        <taxon>Eukaryota</taxon>
        <taxon>Viridiplantae</taxon>
        <taxon>Streptophyta</taxon>
        <taxon>Embryophyta</taxon>
        <taxon>Tracheophyta</taxon>
        <taxon>Spermatophyta</taxon>
        <taxon>Magnoliopsida</taxon>
        <taxon>Liliopsida</taxon>
        <taxon>Poales</taxon>
        <taxon>Poaceae</taxon>
        <taxon>PACMAD clade</taxon>
        <taxon>Panicoideae</taxon>
        <taxon>Andropogonodae</taxon>
        <taxon>Andropogoneae</taxon>
        <taxon>Saccharinae</taxon>
        <taxon>Miscanthus</taxon>
    </lineage>
</organism>
<evidence type="ECO:0000313" key="2">
    <source>
        <dbReference type="EMBL" id="CAD6268555.1"/>
    </source>
</evidence>